<gene>
    <name evidence="1" type="ORF">DSO57_1003193</name>
</gene>
<protein>
    <submittedName>
        <fullName evidence="1">Uncharacterized protein</fullName>
    </submittedName>
</protein>
<sequence length="379" mass="44076">MSSTRVPKVFQELVSRVMRSFYEDRHVIVMSLLNKVEWMRDEDLADKLVIPTKDLHKICGKLREEGYLHIFSRTDTKSGGSRPVPRTYYAIDYAKFINAAKYKMHEIWKRLQDSMDKVKQQRGYMCPKCEKVVAQLEAFDCTDPASGMFICPKCRITLVVEPENPEKYNSQEKSARLMAQAKPIFTLLKQTDNMEFKVTKDTITRAMNKREQAQKSAASGELAYSQDTGGNITIISVNFLENDRASKEQKEAELEKKRYAHFLICTIRIRQQNAMPIWFLKSTIQPLNKSKRRSKKTREAELPILQQPEEDKIKLEKQLEEENKRYEYYKNFYHELNKVASYNLGEDPNQVPPISSPSRKRPLPIDMPSDGPKRTKASS</sequence>
<comment type="caution">
    <text evidence="1">The sequence shown here is derived from an EMBL/GenBank/DDBJ whole genome shotgun (WGS) entry which is preliminary data.</text>
</comment>
<reference evidence="1" key="1">
    <citation type="submission" date="2022-04" db="EMBL/GenBank/DDBJ databases">
        <title>Genome of the entomopathogenic fungus Entomophthora muscae.</title>
        <authorList>
            <person name="Elya C."/>
            <person name="Lovett B.R."/>
            <person name="Lee E."/>
            <person name="Macias A.M."/>
            <person name="Hajek A.E."/>
            <person name="De Bivort B.L."/>
            <person name="Kasson M.T."/>
            <person name="De Fine Licht H.H."/>
            <person name="Stajich J.E."/>
        </authorList>
    </citation>
    <scope>NUCLEOTIDE SEQUENCE</scope>
    <source>
        <strain evidence="1">Berkeley</strain>
    </source>
</reference>
<accession>A0ACC2SAQ5</accession>
<keyword evidence="2" id="KW-1185">Reference proteome</keyword>
<evidence type="ECO:0000313" key="2">
    <source>
        <dbReference type="Proteomes" id="UP001165960"/>
    </source>
</evidence>
<dbReference type="EMBL" id="QTSX02005687">
    <property type="protein sequence ID" value="KAJ9059368.1"/>
    <property type="molecule type" value="Genomic_DNA"/>
</dbReference>
<dbReference type="Proteomes" id="UP001165960">
    <property type="component" value="Unassembled WGS sequence"/>
</dbReference>
<name>A0ACC2SAQ5_9FUNG</name>
<proteinExistence type="predicted"/>
<organism evidence="1 2">
    <name type="scientific">Entomophthora muscae</name>
    <dbReference type="NCBI Taxonomy" id="34485"/>
    <lineage>
        <taxon>Eukaryota</taxon>
        <taxon>Fungi</taxon>
        <taxon>Fungi incertae sedis</taxon>
        <taxon>Zoopagomycota</taxon>
        <taxon>Entomophthoromycotina</taxon>
        <taxon>Entomophthoromycetes</taxon>
        <taxon>Entomophthorales</taxon>
        <taxon>Entomophthoraceae</taxon>
        <taxon>Entomophthora</taxon>
    </lineage>
</organism>
<evidence type="ECO:0000313" key="1">
    <source>
        <dbReference type="EMBL" id="KAJ9059368.1"/>
    </source>
</evidence>